<dbReference type="Proteomes" id="UP001516464">
    <property type="component" value="Unassembled WGS sequence"/>
</dbReference>
<dbReference type="EMBL" id="SBIQ01000105">
    <property type="protein sequence ID" value="KAF7683282.1"/>
    <property type="molecule type" value="Genomic_DNA"/>
</dbReference>
<evidence type="ECO:0000313" key="4">
    <source>
        <dbReference type="EMBL" id="KAF7683282.1"/>
    </source>
</evidence>
<feature type="domain" description="Metallo-beta-lactamase" evidence="3">
    <location>
        <begin position="22"/>
        <end position="187"/>
    </location>
</feature>
<keyword evidence="1" id="KW-0694">RNA-binding</keyword>
<proteinExistence type="inferred from homology"/>
<evidence type="ECO:0000313" key="5">
    <source>
        <dbReference type="Proteomes" id="UP001516464"/>
    </source>
</evidence>
<keyword evidence="5" id="KW-1185">Reference proteome</keyword>
<dbReference type="Pfam" id="PF16661">
    <property type="entry name" value="Lactamase_B_6"/>
    <property type="match status" value="1"/>
</dbReference>
<reference evidence="4 5" key="1">
    <citation type="submission" date="2019-01" db="EMBL/GenBank/DDBJ databases">
        <title>Genomes sequencing and comparative genomics of infectious freshwater microsporidia, Cucumispora dikerogammari and Thelohania contejeani.</title>
        <authorList>
            <person name="Cormier A."/>
            <person name="Giraud I."/>
            <person name="Wattier R."/>
            <person name="Teixeira M."/>
            <person name="Grandjean F."/>
            <person name="Rigaud T."/>
            <person name="Cordaux R."/>
        </authorList>
    </citation>
    <scope>NUCLEOTIDE SEQUENCE [LARGE SCALE GENOMIC DNA]</scope>
    <source>
        <strain evidence="4">T1</strain>
        <tissue evidence="4">Spores</tissue>
    </source>
</reference>
<gene>
    <name evidence="4" type="ORF">TCON_1506</name>
</gene>
<dbReference type="PANTHER" id="PTHR45922">
    <property type="entry name" value="CLEAVAGE AND POLYADENYLATION SPECIFICITY FACTOR SUBUNIT 2"/>
    <property type="match status" value="1"/>
</dbReference>
<evidence type="ECO:0000256" key="1">
    <source>
        <dbReference type="RuleBase" id="RU365006"/>
    </source>
</evidence>
<sequence>MAQSFISLNCLVDPITKIYCHLLCIDDYNILINCGSTNTLSTVVYQDCLSLLPTIDCVLLSHCELKYLGGLPYLFKNGLESKIYATIPVKDIGKLVVLEQNTNNKKFKDDENALTNTEILEVFDRIQTVKYTQPINVTSNLSITAYNSGHSIGGTVWKITKDLEDIIIMCDINHRKENHINGLDLSQLKNPFLCVIDSKYILKQPYSNKERDDTIISTINKTLEKNKRVLIFVSYSRLLEIAMMLDQHVKDKTMLISFYGQMYCESIKSLMEWAGEMADARFGENKTNPLIFPKMECSTSFSESEKNVYIAIDDGIESGWGRAILTEIGKDEENCILFLNEEGCKESLYNKLKSGIREFVIDIPKVLELEENEILNLQLEREAEIKANKMMEEYIMDHSEESEEIDISLIKKKFWHEYKPDLWIEKVNEKIFTTMNEVFKNEFTMETNYNVFPSEKKKPAYDAYGEILNIHEFQEINKIDENHPVMEQESEAVPQLEKIILKEENVFVKAKLHFIDFDGICDYKNCQTILESISPSKLVLLDCSEPAAEYFYYSCKFNPSYKDVIMLTKGIINLSSESSVSRIKLADGFIDSVETQKLGTDIIGAFKGEVNKVDGEMMLFYKCHITDTLCIGNIKIRELKRKFIENNMKAELLDNTLVVEDSIKIIENGDEIIIEGVGSELFLIVKDILYSNIVFVN</sequence>
<dbReference type="SUPFAM" id="SSF56281">
    <property type="entry name" value="Metallo-hydrolase/oxidoreductase"/>
    <property type="match status" value="1"/>
</dbReference>
<dbReference type="Gene3D" id="3.60.15.10">
    <property type="entry name" value="Ribonuclease Z/Hydroxyacylglutathione hydrolase-like"/>
    <property type="match status" value="1"/>
</dbReference>
<comment type="caution">
    <text evidence="4">The sequence shown here is derived from an EMBL/GenBank/DDBJ whole genome shotgun (WGS) entry which is preliminary data.</text>
</comment>
<evidence type="ECO:0000259" key="2">
    <source>
        <dbReference type="Pfam" id="PF13299"/>
    </source>
</evidence>
<accession>A0ABQ7HYT3</accession>
<feature type="domain" description="Cleavage and polyadenylation specificity factor 2 C-terminal" evidence="2">
    <location>
        <begin position="625"/>
        <end position="691"/>
    </location>
</feature>
<protein>
    <recommendedName>
        <fullName evidence="1">Cleavage and polyadenylation specificity factor subunit 2</fullName>
    </recommendedName>
    <alternativeName>
        <fullName evidence="1">Cleavage and polyadenylation specificity factor 100 kDa subunit</fullName>
    </alternativeName>
</protein>
<comment type="similarity">
    <text evidence="1">Belongs to the metallo-beta-lactamase superfamily. RNA-metabolizing metallo-beta-lactamase-like family. CPSF2/YSH1 subfamily.</text>
</comment>
<comment type="subcellular location">
    <subcellularLocation>
        <location evidence="1">Nucleus</location>
    </subcellularLocation>
</comment>
<dbReference type="PANTHER" id="PTHR45922:SF1">
    <property type="entry name" value="CLEAVAGE AND POLYADENYLATION SPECIFICITY FACTOR SUBUNIT 2"/>
    <property type="match status" value="1"/>
</dbReference>
<keyword evidence="1" id="KW-0539">Nucleus</keyword>
<dbReference type="Pfam" id="PF13299">
    <property type="entry name" value="CPSF100_C"/>
    <property type="match status" value="1"/>
</dbReference>
<evidence type="ECO:0000259" key="3">
    <source>
        <dbReference type="Pfam" id="PF16661"/>
    </source>
</evidence>
<keyword evidence="1" id="KW-0507">mRNA processing</keyword>
<organism evidence="4 5">
    <name type="scientific">Astathelohania contejeani</name>
    <dbReference type="NCBI Taxonomy" id="164912"/>
    <lineage>
        <taxon>Eukaryota</taxon>
        <taxon>Fungi</taxon>
        <taxon>Fungi incertae sedis</taxon>
        <taxon>Microsporidia</taxon>
        <taxon>Astathelohaniidae</taxon>
        <taxon>Astathelohania</taxon>
    </lineage>
</organism>
<dbReference type="InterPro" id="IPR036866">
    <property type="entry name" value="RibonucZ/Hydroxyglut_hydro"/>
</dbReference>
<dbReference type="InterPro" id="IPR027075">
    <property type="entry name" value="CPSF2"/>
</dbReference>
<name>A0ABQ7HYT3_9MICR</name>
<dbReference type="InterPro" id="IPR025069">
    <property type="entry name" value="Cpsf2_C"/>
</dbReference>
<dbReference type="InterPro" id="IPR001279">
    <property type="entry name" value="Metallo-B-lactamas"/>
</dbReference>